<dbReference type="Proteomes" id="UP000266841">
    <property type="component" value="Unassembled WGS sequence"/>
</dbReference>
<feature type="compositionally biased region" description="Basic and acidic residues" evidence="1">
    <location>
        <begin position="24"/>
        <end position="50"/>
    </location>
</feature>
<evidence type="ECO:0000256" key="1">
    <source>
        <dbReference type="SAM" id="MobiDB-lite"/>
    </source>
</evidence>
<reference evidence="2 3" key="1">
    <citation type="journal article" date="2012" name="Genome Biol.">
        <title>Genome and low-iron response of an oceanic diatom adapted to chronic iron limitation.</title>
        <authorList>
            <person name="Lommer M."/>
            <person name="Specht M."/>
            <person name="Roy A.S."/>
            <person name="Kraemer L."/>
            <person name="Andreson R."/>
            <person name="Gutowska M.A."/>
            <person name="Wolf J."/>
            <person name="Bergner S.V."/>
            <person name="Schilhabel M.B."/>
            <person name="Klostermeier U.C."/>
            <person name="Beiko R.G."/>
            <person name="Rosenstiel P."/>
            <person name="Hippler M."/>
            <person name="Laroche J."/>
        </authorList>
    </citation>
    <scope>NUCLEOTIDE SEQUENCE [LARGE SCALE GENOMIC DNA]</scope>
    <source>
        <strain evidence="2 3">CCMP1005</strain>
    </source>
</reference>
<protein>
    <submittedName>
        <fullName evidence="2">Uncharacterized protein</fullName>
    </submittedName>
</protein>
<comment type="caution">
    <text evidence="2">The sequence shown here is derived from an EMBL/GenBank/DDBJ whole genome shotgun (WGS) entry which is preliminary data.</text>
</comment>
<organism evidence="2 3">
    <name type="scientific">Thalassiosira oceanica</name>
    <name type="common">Marine diatom</name>
    <dbReference type="NCBI Taxonomy" id="159749"/>
    <lineage>
        <taxon>Eukaryota</taxon>
        <taxon>Sar</taxon>
        <taxon>Stramenopiles</taxon>
        <taxon>Ochrophyta</taxon>
        <taxon>Bacillariophyta</taxon>
        <taxon>Coscinodiscophyceae</taxon>
        <taxon>Thalassiosirophycidae</taxon>
        <taxon>Thalassiosirales</taxon>
        <taxon>Thalassiosiraceae</taxon>
        <taxon>Thalassiosira</taxon>
    </lineage>
</organism>
<gene>
    <name evidence="2" type="ORF">THAOC_10089</name>
</gene>
<name>K0TDW7_THAOC</name>
<dbReference type="AlphaFoldDB" id="K0TDW7"/>
<evidence type="ECO:0000313" key="2">
    <source>
        <dbReference type="EMBL" id="EJK68707.1"/>
    </source>
</evidence>
<accession>K0TDW7</accession>
<sequence length="64" mass="6849">MAFIGGGGPRTSAAEQSAGEGECDPARGNRSSEIRRSIVDPDVSEEKAQSRDPGIYDNWNRCHG</sequence>
<keyword evidence="3" id="KW-1185">Reference proteome</keyword>
<evidence type="ECO:0000313" key="3">
    <source>
        <dbReference type="Proteomes" id="UP000266841"/>
    </source>
</evidence>
<feature type="region of interest" description="Disordered" evidence="1">
    <location>
        <begin position="1"/>
        <end position="64"/>
    </location>
</feature>
<feature type="non-terminal residue" evidence="2">
    <location>
        <position position="64"/>
    </location>
</feature>
<dbReference type="EMBL" id="AGNL01010944">
    <property type="protein sequence ID" value="EJK68707.1"/>
    <property type="molecule type" value="Genomic_DNA"/>
</dbReference>
<proteinExistence type="predicted"/>